<dbReference type="GO" id="GO:0004843">
    <property type="term" value="F:cysteine-type deubiquitinase activity"/>
    <property type="evidence" value="ECO:0007669"/>
    <property type="project" value="UniProtKB-EC"/>
</dbReference>
<dbReference type="PROSITE" id="PS51036">
    <property type="entry name" value="ZF_A20"/>
    <property type="match status" value="2"/>
</dbReference>
<evidence type="ECO:0000256" key="6">
    <source>
        <dbReference type="ARBA" id="ARBA00022490"/>
    </source>
</evidence>
<dbReference type="GO" id="GO:0005634">
    <property type="term" value="C:nucleus"/>
    <property type="evidence" value="ECO:0007669"/>
    <property type="project" value="UniProtKB-SubCell"/>
</dbReference>
<comment type="subcellular location">
    <subcellularLocation>
        <location evidence="3">Cytoplasm</location>
    </subcellularLocation>
    <subcellularLocation>
        <location evidence="2">Nucleus</location>
    </subcellularLocation>
</comment>
<dbReference type="GO" id="GO:0070530">
    <property type="term" value="F:K63-linked polyubiquitin modification-dependent protein binding"/>
    <property type="evidence" value="ECO:0007669"/>
    <property type="project" value="TreeGrafter"/>
</dbReference>
<keyword evidence="9" id="KW-0479">Metal-binding</keyword>
<comment type="caution">
    <text evidence="19">The sequence shown here is derived from an EMBL/GenBank/DDBJ whole genome shotgun (WGS) entry which is preliminary data.</text>
</comment>
<dbReference type="AlphaFoldDB" id="A0A9Q0MQV1"/>
<dbReference type="PANTHER" id="PTHR13367:SF27">
    <property type="entry name" value="OTU DOMAIN-CONTAINING PROTEIN"/>
    <property type="match status" value="1"/>
</dbReference>
<dbReference type="SMART" id="SM00259">
    <property type="entry name" value="ZnF_A20"/>
    <property type="match status" value="2"/>
</dbReference>
<dbReference type="PANTHER" id="PTHR13367">
    <property type="entry name" value="UBIQUITIN THIOESTERASE"/>
    <property type="match status" value="1"/>
</dbReference>
<dbReference type="InterPro" id="IPR002653">
    <property type="entry name" value="Znf_A20"/>
</dbReference>
<keyword evidence="20" id="KW-1185">Reference proteome</keyword>
<keyword evidence="13" id="KW-0788">Thiol protease</keyword>
<dbReference type="Proteomes" id="UP001151699">
    <property type="component" value="Chromosome C"/>
</dbReference>
<keyword evidence="14" id="KW-0862">Zinc</keyword>
<dbReference type="GO" id="GO:0071108">
    <property type="term" value="P:protein K48-linked deubiquitination"/>
    <property type="evidence" value="ECO:0007669"/>
    <property type="project" value="TreeGrafter"/>
</dbReference>
<keyword evidence="8" id="KW-0645">Protease</keyword>
<evidence type="ECO:0000256" key="7">
    <source>
        <dbReference type="ARBA" id="ARBA00022553"/>
    </source>
</evidence>
<dbReference type="EMBL" id="WJQU01000004">
    <property type="protein sequence ID" value="KAJ6636332.1"/>
    <property type="molecule type" value="Genomic_DNA"/>
</dbReference>
<dbReference type="GO" id="GO:0071947">
    <property type="term" value="P:protein deubiquitination involved in ubiquitin-dependent protein catabolic process"/>
    <property type="evidence" value="ECO:0007669"/>
    <property type="project" value="TreeGrafter"/>
</dbReference>
<keyword evidence="6" id="KW-0963">Cytoplasm</keyword>
<keyword evidence="11" id="KW-0833">Ubl conjugation pathway</keyword>
<name>A0A9Q0MQV1_9DIPT</name>
<evidence type="ECO:0000256" key="10">
    <source>
        <dbReference type="ARBA" id="ARBA00022771"/>
    </source>
</evidence>
<feature type="compositionally biased region" description="Polar residues" evidence="16">
    <location>
        <begin position="803"/>
        <end position="821"/>
    </location>
</feature>
<evidence type="ECO:0000256" key="14">
    <source>
        <dbReference type="ARBA" id="ARBA00022833"/>
    </source>
</evidence>
<keyword evidence="12" id="KW-0378">Hydrolase</keyword>
<reference evidence="19" key="1">
    <citation type="submission" date="2022-07" db="EMBL/GenBank/DDBJ databases">
        <authorList>
            <person name="Trinca V."/>
            <person name="Uliana J.V.C."/>
            <person name="Torres T.T."/>
            <person name="Ward R.J."/>
            <person name="Monesi N."/>
        </authorList>
    </citation>
    <scope>NUCLEOTIDE SEQUENCE</scope>
    <source>
        <strain evidence="19">HSMRA1968</strain>
        <tissue evidence="19">Whole embryos</tissue>
    </source>
</reference>
<dbReference type="GO" id="GO:0003677">
    <property type="term" value="F:DNA binding"/>
    <property type="evidence" value="ECO:0007669"/>
    <property type="project" value="InterPro"/>
</dbReference>
<evidence type="ECO:0000256" key="1">
    <source>
        <dbReference type="ARBA" id="ARBA00000707"/>
    </source>
</evidence>
<evidence type="ECO:0000256" key="5">
    <source>
        <dbReference type="ARBA" id="ARBA00012759"/>
    </source>
</evidence>
<evidence type="ECO:0000256" key="3">
    <source>
        <dbReference type="ARBA" id="ARBA00004496"/>
    </source>
</evidence>
<feature type="region of interest" description="Disordered" evidence="16">
    <location>
        <begin position="803"/>
        <end position="823"/>
    </location>
</feature>
<dbReference type="Gene3D" id="4.10.240.30">
    <property type="match status" value="1"/>
</dbReference>
<evidence type="ECO:0000256" key="12">
    <source>
        <dbReference type="ARBA" id="ARBA00022801"/>
    </source>
</evidence>
<evidence type="ECO:0000259" key="18">
    <source>
        <dbReference type="PROSITE" id="PS51036"/>
    </source>
</evidence>
<dbReference type="GO" id="GO:0008270">
    <property type="term" value="F:zinc ion binding"/>
    <property type="evidence" value="ECO:0007669"/>
    <property type="project" value="UniProtKB-KW"/>
</dbReference>
<evidence type="ECO:0000256" key="4">
    <source>
        <dbReference type="ARBA" id="ARBA00005865"/>
    </source>
</evidence>
<protein>
    <recommendedName>
        <fullName evidence="5">ubiquitinyl hydrolase 1</fullName>
        <ecNumber evidence="5">3.4.19.12</ecNumber>
    </recommendedName>
</protein>
<dbReference type="CDD" id="cd22768">
    <property type="entry name" value="OTU_OTUD7"/>
    <property type="match status" value="1"/>
</dbReference>
<dbReference type="GO" id="GO:0005737">
    <property type="term" value="C:cytoplasm"/>
    <property type="evidence" value="ECO:0007669"/>
    <property type="project" value="UniProtKB-SubCell"/>
</dbReference>
<organism evidence="19 20">
    <name type="scientific">Pseudolycoriella hygida</name>
    <dbReference type="NCBI Taxonomy" id="35572"/>
    <lineage>
        <taxon>Eukaryota</taxon>
        <taxon>Metazoa</taxon>
        <taxon>Ecdysozoa</taxon>
        <taxon>Arthropoda</taxon>
        <taxon>Hexapoda</taxon>
        <taxon>Insecta</taxon>
        <taxon>Pterygota</taxon>
        <taxon>Neoptera</taxon>
        <taxon>Endopterygota</taxon>
        <taxon>Diptera</taxon>
        <taxon>Nematocera</taxon>
        <taxon>Sciaroidea</taxon>
        <taxon>Sciaridae</taxon>
        <taxon>Pseudolycoriella</taxon>
    </lineage>
</organism>
<evidence type="ECO:0000256" key="2">
    <source>
        <dbReference type="ARBA" id="ARBA00004123"/>
    </source>
</evidence>
<evidence type="ECO:0000259" key="17">
    <source>
        <dbReference type="PROSITE" id="PS50802"/>
    </source>
</evidence>
<gene>
    <name evidence="19" type="primary">Otud7b</name>
    <name evidence="19" type="ORF">Bhyg_14920</name>
</gene>
<evidence type="ECO:0000256" key="16">
    <source>
        <dbReference type="SAM" id="MobiDB-lite"/>
    </source>
</evidence>
<feature type="domain" description="A20-type" evidence="18">
    <location>
        <begin position="830"/>
        <end position="865"/>
    </location>
</feature>
<dbReference type="GO" id="GO:0070536">
    <property type="term" value="P:protein K63-linked deubiquitination"/>
    <property type="evidence" value="ECO:0007669"/>
    <property type="project" value="TreeGrafter"/>
</dbReference>
<feature type="domain" description="OTU" evidence="17">
    <location>
        <begin position="207"/>
        <end position="395"/>
    </location>
</feature>
<dbReference type="GO" id="GO:0035871">
    <property type="term" value="P:protein K11-linked deubiquitination"/>
    <property type="evidence" value="ECO:0007669"/>
    <property type="project" value="TreeGrafter"/>
</dbReference>
<dbReference type="OrthoDB" id="10064699at2759"/>
<evidence type="ECO:0000256" key="11">
    <source>
        <dbReference type="ARBA" id="ARBA00022786"/>
    </source>
</evidence>
<keyword evidence="10" id="KW-0863">Zinc-finger</keyword>
<dbReference type="PROSITE" id="PS50802">
    <property type="entry name" value="OTU"/>
    <property type="match status" value="1"/>
</dbReference>
<sequence>MITTNIETLERCSVLISKYFFSSIETKTMEAQLVSEFLSRAPGANPNDALSCLNSWGWDLKKALIDYNDTSTTDYFNGKAGLKVSMDTVDYQSPQTRKPLTKLDSIDIADYKKLYRGISKATENVNLVSRARSAIEMDFHANCVKQLENFDVVDTPDFTFTLPDISIYSDDFRRFLEKDLIECSTLNSLESAQRLNWWADCGFCRRLWPLATSGDGNCLLHAASLAMWGFHDRKLTLRSALHKVLFKGEYRDAIWRRWRFQQTRLNKNAGFVYSEIEWAKEWEEIVAMASPEPRHSEKGASRRRSVVIDRNSDAIDDNATYESLEEIHIFALSHVLRRAIIVVADTVLRDMNGEAMAPIPFGGIYLPFEIPANECHRAPLLLTYDMAHFSALVSMESSDPTPSLIPLVDYENIFLPIQFCIDPGDNFDWRSYDGNQGNWGLTDREHIALLKEYLDIVWPSPLGSPDDEIFDDLTDEEYEKRIGEGDIAYTDEQHANGANGKSKAAKQLQSVAKQFGSIGKSMSKKFKKNIGSITKIGGGSKGSKKGSLTSAVSTQSFTRQRILCAQLKAKRHDYQEEMIKNYLECAQDRFLDGERTKDIRDVDRLSLVKPKETIAVVDDYKTGCINSGCKNFGTAATSYMCQECFEKQKQQELDNLMAEAPRYGTGNSKFYAQSDSESHQLINRLPSVRRLNELDQTLYLSNSTFYNDNISLPDKNSGVNSSSFRHGYCVKDSNATVSPPLSDYDLMKEGVECLRQTSMKNPQLVAASFYSPGKTTIHTITRQTVNLPPTTVNQEPNKIRNTLPLSGTSFGNTTEIPNSNVGRLPTPFTQMEVKKCQTSGCMFYGNVNTNYYCSKCCQLNAAATKAPSATSQTKILTTDV</sequence>
<dbReference type="Pfam" id="PF02338">
    <property type="entry name" value="OTU"/>
    <property type="match status" value="1"/>
</dbReference>
<evidence type="ECO:0000256" key="15">
    <source>
        <dbReference type="ARBA" id="ARBA00023242"/>
    </source>
</evidence>
<comment type="similarity">
    <text evidence="4">Belongs to the peptidase C64 family.</text>
</comment>
<dbReference type="InterPro" id="IPR003323">
    <property type="entry name" value="OTU_dom"/>
</dbReference>
<keyword evidence="15" id="KW-0539">Nucleus</keyword>
<evidence type="ECO:0000313" key="20">
    <source>
        <dbReference type="Proteomes" id="UP001151699"/>
    </source>
</evidence>
<dbReference type="InterPro" id="IPR051346">
    <property type="entry name" value="OTU_Deubiquitinase"/>
</dbReference>
<evidence type="ECO:0000256" key="9">
    <source>
        <dbReference type="ARBA" id="ARBA00022723"/>
    </source>
</evidence>
<keyword evidence="7" id="KW-0597">Phosphoprotein</keyword>
<dbReference type="EC" id="3.4.19.12" evidence="5"/>
<accession>A0A9Q0MQV1</accession>
<evidence type="ECO:0000256" key="13">
    <source>
        <dbReference type="ARBA" id="ARBA00022807"/>
    </source>
</evidence>
<proteinExistence type="inferred from homology"/>
<evidence type="ECO:0000313" key="19">
    <source>
        <dbReference type="EMBL" id="KAJ6636332.1"/>
    </source>
</evidence>
<evidence type="ECO:0000256" key="8">
    <source>
        <dbReference type="ARBA" id="ARBA00022670"/>
    </source>
</evidence>
<comment type="catalytic activity">
    <reaction evidence="1">
        <text>Thiol-dependent hydrolysis of ester, thioester, amide, peptide and isopeptide bonds formed by the C-terminal Gly of ubiquitin (a 76-residue protein attached to proteins as an intracellular targeting signal).</text>
        <dbReference type="EC" id="3.4.19.12"/>
    </reaction>
</comment>
<feature type="domain" description="A20-type" evidence="18">
    <location>
        <begin position="618"/>
        <end position="653"/>
    </location>
</feature>